<evidence type="ECO:0000256" key="1">
    <source>
        <dbReference type="ARBA" id="ARBA00004259"/>
    </source>
</evidence>
<dbReference type="HOGENOM" id="CLU_032441_1_2_1"/>
<dbReference type="PROSITE" id="PS50294">
    <property type="entry name" value="WD_REPEATS_REGION"/>
    <property type="match status" value="1"/>
</dbReference>
<evidence type="ECO:0000256" key="2">
    <source>
        <dbReference type="ARBA" id="ARBA00010102"/>
    </source>
</evidence>
<evidence type="ECO:0000256" key="8">
    <source>
        <dbReference type="PROSITE-ProRule" id="PRU00221"/>
    </source>
</evidence>
<sequence>MSLQLSQVVAFADGHVKIYELQDPLELKRWQLQAEFQNVMDFLARSGKPSCVSASIAWNPQKPQSQRAAFVLGFNSDLPQFNSSKIWEFDETHQRWQPVAELALPGDEGDQVHALAWAPNIGRPYEVVAVATCKGIAIWHVGLNADVDGRLSLKKVALLSGHDGEVWQLDWDMSGMTLATVGSDRMVRLWQSNLNGVWDEQASIESN</sequence>
<proteinExistence type="inferred from homology"/>
<dbReference type="Gene3D" id="2.130.10.10">
    <property type="entry name" value="YVTN repeat-like/Quinoprotein amine dehydrogenase"/>
    <property type="match status" value="1"/>
</dbReference>
<dbReference type="Gramene" id="ERN08911">
    <property type="protein sequence ID" value="ERN08911"/>
    <property type="gene ID" value="AMTR_s00015p00234510"/>
</dbReference>
<dbReference type="AlphaFoldDB" id="W1PMI0"/>
<accession>W1PMI0</accession>
<evidence type="ECO:0000256" key="5">
    <source>
        <dbReference type="ARBA" id="ARBA00022737"/>
    </source>
</evidence>
<evidence type="ECO:0000313" key="9">
    <source>
        <dbReference type="EMBL" id="ERN08911.1"/>
    </source>
</evidence>
<dbReference type="STRING" id="13333.W1PMI0"/>
<comment type="subcellular location">
    <subcellularLocation>
        <location evidence="1">Nucleus envelope</location>
    </subcellularLocation>
</comment>
<comment type="similarity">
    <text evidence="2">Belongs to the WD repeat SEC13 family.</text>
</comment>
<name>W1PMI0_AMBTC</name>
<feature type="repeat" description="WD" evidence="8">
    <location>
        <begin position="159"/>
        <end position="191"/>
    </location>
</feature>
<dbReference type="Pfam" id="PF00400">
    <property type="entry name" value="WD40"/>
    <property type="match status" value="1"/>
</dbReference>
<dbReference type="EMBL" id="KI393208">
    <property type="protein sequence ID" value="ERN08911.1"/>
    <property type="molecule type" value="Genomic_DNA"/>
</dbReference>
<keyword evidence="4 8" id="KW-0853">WD repeat</keyword>
<keyword evidence="6" id="KW-0653">Protein transport</keyword>
<dbReference type="PANTHER" id="PTHR11024:SF3">
    <property type="entry name" value="NUCLEOPORIN SEH1"/>
    <property type="match status" value="1"/>
</dbReference>
<keyword evidence="10" id="KW-1185">Reference proteome</keyword>
<dbReference type="OMA" id="GCKLACA"/>
<protein>
    <submittedName>
        <fullName evidence="9">Uncharacterized protein</fullName>
    </submittedName>
</protein>
<keyword evidence="7" id="KW-0539">Nucleus</keyword>
<dbReference type="eggNOG" id="KOG2445">
    <property type="taxonomic scope" value="Eukaryota"/>
</dbReference>
<keyword evidence="5" id="KW-0677">Repeat</keyword>
<dbReference type="InterPro" id="IPR037363">
    <property type="entry name" value="Sec13/Seh1_fam"/>
</dbReference>
<dbReference type="GO" id="GO:0015031">
    <property type="term" value="P:protein transport"/>
    <property type="evidence" value="ECO:0007669"/>
    <property type="project" value="UniProtKB-KW"/>
</dbReference>
<dbReference type="InterPro" id="IPR001680">
    <property type="entry name" value="WD40_rpt"/>
</dbReference>
<dbReference type="InterPro" id="IPR015943">
    <property type="entry name" value="WD40/YVTN_repeat-like_dom_sf"/>
</dbReference>
<evidence type="ECO:0000256" key="3">
    <source>
        <dbReference type="ARBA" id="ARBA00022448"/>
    </source>
</evidence>
<dbReference type="GO" id="GO:0005635">
    <property type="term" value="C:nuclear envelope"/>
    <property type="evidence" value="ECO:0007669"/>
    <property type="project" value="UniProtKB-SubCell"/>
</dbReference>
<dbReference type="SMART" id="SM00320">
    <property type="entry name" value="WD40"/>
    <property type="match status" value="2"/>
</dbReference>
<dbReference type="PANTHER" id="PTHR11024">
    <property type="entry name" value="NUCLEAR PORE COMPLEX PROTEIN SEC13 / SEH1 FAMILY MEMBER"/>
    <property type="match status" value="1"/>
</dbReference>
<dbReference type="InterPro" id="IPR036322">
    <property type="entry name" value="WD40_repeat_dom_sf"/>
</dbReference>
<evidence type="ECO:0000256" key="7">
    <source>
        <dbReference type="ARBA" id="ARBA00023242"/>
    </source>
</evidence>
<reference evidence="10" key="1">
    <citation type="journal article" date="2013" name="Science">
        <title>The Amborella genome and the evolution of flowering plants.</title>
        <authorList>
            <consortium name="Amborella Genome Project"/>
        </authorList>
    </citation>
    <scope>NUCLEOTIDE SEQUENCE [LARGE SCALE GENOMIC DNA]</scope>
</reference>
<evidence type="ECO:0000313" key="10">
    <source>
        <dbReference type="Proteomes" id="UP000017836"/>
    </source>
</evidence>
<keyword evidence="3" id="KW-0813">Transport</keyword>
<dbReference type="SUPFAM" id="SSF50978">
    <property type="entry name" value="WD40 repeat-like"/>
    <property type="match status" value="1"/>
</dbReference>
<evidence type="ECO:0000256" key="6">
    <source>
        <dbReference type="ARBA" id="ARBA00022927"/>
    </source>
</evidence>
<evidence type="ECO:0000256" key="4">
    <source>
        <dbReference type="ARBA" id="ARBA00022574"/>
    </source>
</evidence>
<dbReference type="PROSITE" id="PS50082">
    <property type="entry name" value="WD_REPEATS_2"/>
    <property type="match status" value="1"/>
</dbReference>
<dbReference type="GO" id="GO:0005198">
    <property type="term" value="F:structural molecule activity"/>
    <property type="evidence" value="ECO:0007669"/>
    <property type="project" value="InterPro"/>
</dbReference>
<dbReference type="Proteomes" id="UP000017836">
    <property type="component" value="Unassembled WGS sequence"/>
</dbReference>
<gene>
    <name evidence="9" type="ORF">AMTR_s00015p00234510</name>
</gene>
<organism evidence="9 10">
    <name type="scientific">Amborella trichopoda</name>
    <dbReference type="NCBI Taxonomy" id="13333"/>
    <lineage>
        <taxon>Eukaryota</taxon>
        <taxon>Viridiplantae</taxon>
        <taxon>Streptophyta</taxon>
        <taxon>Embryophyta</taxon>
        <taxon>Tracheophyta</taxon>
        <taxon>Spermatophyta</taxon>
        <taxon>Magnoliopsida</taxon>
        <taxon>Amborellales</taxon>
        <taxon>Amborellaceae</taxon>
        <taxon>Amborella</taxon>
    </lineage>
</organism>